<gene>
    <name evidence="1" type="ORF">QWY28_17250</name>
</gene>
<comment type="caution">
    <text evidence="1">The sequence shown here is derived from an EMBL/GenBank/DDBJ whole genome shotgun (WGS) entry which is preliminary data.</text>
</comment>
<dbReference type="Proteomes" id="UP001168620">
    <property type="component" value="Unassembled WGS sequence"/>
</dbReference>
<keyword evidence="2" id="KW-1185">Reference proteome</keyword>
<accession>A0ABT8FJ60</accession>
<dbReference type="EMBL" id="JAUHJQ010000008">
    <property type="protein sequence ID" value="MDN4174711.1"/>
    <property type="molecule type" value="Genomic_DNA"/>
</dbReference>
<reference evidence="1" key="1">
    <citation type="submission" date="2023-06" db="EMBL/GenBank/DDBJ databases">
        <title>Draft genome sequence of Nocardioides sp. SOB77.</title>
        <authorList>
            <person name="Zhang G."/>
        </authorList>
    </citation>
    <scope>NUCLEOTIDE SEQUENCE</scope>
    <source>
        <strain evidence="1">SOB77</strain>
    </source>
</reference>
<evidence type="ECO:0000313" key="1">
    <source>
        <dbReference type="EMBL" id="MDN4174711.1"/>
    </source>
</evidence>
<evidence type="ECO:0000313" key="2">
    <source>
        <dbReference type="Proteomes" id="UP001168620"/>
    </source>
</evidence>
<sequence>MSSEHPAHIRVEPGQAVMAAPFWIGDRTNLTIPKLTTIRAVISGRLMTDAGRGIRSDVWFTEHFGRSAHDRFHELGRDGYGIHPVGCAVLAAGGPRALLLVGWCVVDPATIRKGHVR</sequence>
<name>A0ABT8FJ60_9ACTN</name>
<dbReference type="RefSeq" id="WP_300953805.1">
    <property type="nucleotide sequence ID" value="NZ_JAUHJQ010000008.1"/>
</dbReference>
<proteinExistence type="predicted"/>
<protein>
    <submittedName>
        <fullName evidence="1">Uncharacterized protein</fullName>
    </submittedName>
</protein>
<organism evidence="1 2">
    <name type="scientific">Nocardioides oceani</name>
    <dbReference type="NCBI Taxonomy" id="3058369"/>
    <lineage>
        <taxon>Bacteria</taxon>
        <taxon>Bacillati</taxon>
        <taxon>Actinomycetota</taxon>
        <taxon>Actinomycetes</taxon>
        <taxon>Propionibacteriales</taxon>
        <taxon>Nocardioidaceae</taxon>
        <taxon>Nocardioides</taxon>
    </lineage>
</organism>